<feature type="region of interest" description="Disordered" evidence="1">
    <location>
        <begin position="1"/>
        <end position="83"/>
    </location>
</feature>
<dbReference type="RefSeq" id="WP_058569108.1">
    <property type="nucleotide sequence ID" value="NZ_LOPW02000005.1"/>
</dbReference>
<dbReference type="InterPro" id="IPR058448">
    <property type="entry name" value="DUF8135"/>
</dbReference>
<evidence type="ECO:0000259" key="2">
    <source>
        <dbReference type="Pfam" id="PF26456"/>
    </source>
</evidence>
<feature type="domain" description="DUF8135" evidence="2">
    <location>
        <begin position="134"/>
        <end position="183"/>
    </location>
</feature>
<accession>A0A2P4NTZ4</accession>
<keyword evidence="4" id="KW-1185">Reference proteome</keyword>
<dbReference type="OrthoDB" id="204982at2157"/>
<reference evidence="3" key="1">
    <citation type="submission" date="2017-08" db="EMBL/GenBank/DDBJ databases">
        <title>Haloferax marisrubri sp. nov., isolated from the Discovery deep brine-seawater interface in the Red Sea.</title>
        <authorList>
            <person name="Zhang G."/>
            <person name="Stingl U."/>
        </authorList>
    </citation>
    <scope>NUCLEOTIDE SEQUENCE [LARGE SCALE GENOMIC DNA]</scope>
    <source>
        <strain evidence="3">SB3</strain>
    </source>
</reference>
<feature type="compositionally biased region" description="Basic and acidic residues" evidence="1">
    <location>
        <begin position="67"/>
        <end position="80"/>
    </location>
</feature>
<feature type="compositionally biased region" description="Basic and acidic residues" evidence="1">
    <location>
        <begin position="10"/>
        <end position="52"/>
    </location>
</feature>
<evidence type="ECO:0000313" key="4">
    <source>
        <dbReference type="Proteomes" id="UP000053621"/>
    </source>
</evidence>
<proteinExistence type="predicted"/>
<feature type="region of interest" description="Disordered" evidence="1">
    <location>
        <begin position="106"/>
        <end position="131"/>
    </location>
</feature>
<gene>
    <name evidence="3" type="ORF">AUR65_005795</name>
</gene>
<evidence type="ECO:0000256" key="1">
    <source>
        <dbReference type="SAM" id="MobiDB-lite"/>
    </source>
</evidence>
<dbReference type="AlphaFoldDB" id="A0A2P4NTZ4"/>
<protein>
    <recommendedName>
        <fullName evidence="2">DUF8135 domain-containing protein</fullName>
    </recommendedName>
</protein>
<sequence length="184" mass="20209">MTDDNDPTDDAARDDAFALGDRDERRERDAPTDDAPDPERDSAADRDGRGGDADADSAPLSDLAGRVAERRDRSRVTDQRDDVDDLFESVEVGELDRDDVWTALVEGDDDERSEGVGVGAEATPVDDGEGVADHVVPKTEFCQRCEHFAAPPELACHHEGTTIVELEDSDHFRVRNCPMVEKDD</sequence>
<dbReference type="Pfam" id="PF26456">
    <property type="entry name" value="DUF8135"/>
    <property type="match status" value="1"/>
</dbReference>
<organism evidence="3 4">
    <name type="scientific">Haloferax marisrubri</name>
    <dbReference type="NCBI Taxonomy" id="1544719"/>
    <lineage>
        <taxon>Archaea</taxon>
        <taxon>Methanobacteriati</taxon>
        <taxon>Methanobacteriota</taxon>
        <taxon>Stenosarchaea group</taxon>
        <taxon>Halobacteria</taxon>
        <taxon>Halobacteriales</taxon>
        <taxon>Haloferacaceae</taxon>
        <taxon>Haloferax</taxon>
    </lineage>
</organism>
<evidence type="ECO:0000313" key="3">
    <source>
        <dbReference type="EMBL" id="POG56570.1"/>
    </source>
</evidence>
<name>A0A2P4NTZ4_9EURY</name>
<comment type="caution">
    <text evidence="3">The sequence shown here is derived from an EMBL/GenBank/DDBJ whole genome shotgun (WGS) entry which is preliminary data.</text>
</comment>
<dbReference type="Proteomes" id="UP000053621">
    <property type="component" value="Unassembled WGS sequence"/>
</dbReference>
<dbReference type="EMBL" id="LOPW02000005">
    <property type="protein sequence ID" value="POG56570.1"/>
    <property type="molecule type" value="Genomic_DNA"/>
</dbReference>